<gene>
    <name evidence="1" type="ORF">FHS13_004225</name>
</gene>
<protein>
    <recommendedName>
        <fullName evidence="3">DDE superfamily endonuclease</fullName>
    </recommendedName>
</protein>
<dbReference type="Proteomes" id="UP000536604">
    <property type="component" value="Unassembled WGS sequence"/>
</dbReference>
<reference evidence="1 2" key="1">
    <citation type="submission" date="2020-08" db="EMBL/GenBank/DDBJ databases">
        <title>Genomic Encyclopedia of Type Strains, Phase III (KMG-III): the genomes of soil and plant-associated and newly described type strains.</title>
        <authorList>
            <person name="Whitman W."/>
        </authorList>
    </citation>
    <scope>NUCLEOTIDE SEQUENCE [LARGE SCALE GENOMIC DNA]</scope>
    <source>
        <strain evidence="1 2">CECT 8712</strain>
    </source>
</reference>
<evidence type="ECO:0008006" key="3">
    <source>
        <dbReference type="Google" id="ProtNLM"/>
    </source>
</evidence>
<sequence length="39" mass="4285">MVVLTGRWRVLCHTTMSPSKIGAIVHAALALTNIEKQTH</sequence>
<organism evidence="1 2">
    <name type="scientific">Nocardiopsis algeriensis</name>
    <dbReference type="NCBI Taxonomy" id="1478215"/>
    <lineage>
        <taxon>Bacteria</taxon>
        <taxon>Bacillati</taxon>
        <taxon>Actinomycetota</taxon>
        <taxon>Actinomycetes</taxon>
        <taxon>Streptosporangiales</taxon>
        <taxon>Nocardiopsidaceae</taxon>
        <taxon>Nocardiopsis</taxon>
    </lineage>
</organism>
<dbReference type="AlphaFoldDB" id="A0A841IY80"/>
<comment type="caution">
    <text evidence="1">The sequence shown here is derived from an EMBL/GenBank/DDBJ whole genome shotgun (WGS) entry which is preliminary data.</text>
</comment>
<name>A0A841IY80_9ACTN</name>
<proteinExistence type="predicted"/>
<accession>A0A841IY80</accession>
<keyword evidence="2" id="KW-1185">Reference proteome</keyword>
<evidence type="ECO:0000313" key="2">
    <source>
        <dbReference type="Proteomes" id="UP000536604"/>
    </source>
</evidence>
<evidence type="ECO:0000313" key="1">
    <source>
        <dbReference type="EMBL" id="MBB6122236.1"/>
    </source>
</evidence>
<dbReference type="EMBL" id="JACHJO010000018">
    <property type="protein sequence ID" value="MBB6122236.1"/>
    <property type="molecule type" value="Genomic_DNA"/>
</dbReference>